<comment type="caution">
    <text evidence="5">The sequence shown here is derived from an EMBL/GenBank/DDBJ whole genome shotgun (WGS) entry which is preliminary data.</text>
</comment>
<dbReference type="PANTHER" id="PTHR11455">
    <property type="entry name" value="CRYPTOCHROME"/>
    <property type="match status" value="1"/>
</dbReference>
<accession>A0A317FH81</accession>
<dbReference type="GO" id="GO:0003677">
    <property type="term" value="F:DNA binding"/>
    <property type="evidence" value="ECO:0007669"/>
    <property type="project" value="TreeGrafter"/>
</dbReference>
<dbReference type="InterPro" id="IPR005101">
    <property type="entry name" value="Cryptochr/Photolyase_FAD-bd"/>
</dbReference>
<organism evidence="5 6">
    <name type="scientific">Falsiroseomonas bella</name>
    <dbReference type="NCBI Taxonomy" id="2184016"/>
    <lineage>
        <taxon>Bacteria</taxon>
        <taxon>Pseudomonadati</taxon>
        <taxon>Pseudomonadota</taxon>
        <taxon>Alphaproteobacteria</taxon>
        <taxon>Acetobacterales</taxon>
        <taxon>Roseomonadaceae</taxon>
        <taxon>Falsiroseomonas</taxon>
    </lineage>
</organism>
<feature type="binding site" evidence="3">
    <location>
        <position position="77"/>
    </location>
    <ligand>
        <name>FAD</name>
        <dbReference type="ChEBI" id="CHEBI:57692"/>
    </ligand>
</feature>
<name>A0A317FH81_9PROT</name>
<evidence type="ECO:0000256" key="2">
    <source>
        <dbReference type="ARBA" id="ARBA00022827"/>
    </source>
</evidence>
<feature type="binding site" evidence="3">
    <location>
        <begin position="40"/>
        <end position="48"/>
    </location>
    <ligand>
        <name>FAD</name>
        <dbReference type="ChEBI" id="CHEBI:57692"/>
    </ligand>
</feature>
<dbReference type="Gene3D" id="1.25.40.80">
    <property type="match status" value="1"/>
</dbReference>
<proteinExistence type="predicted"/>
<dbReference type="Gene3D" id="1.10.579.10">
    <property type="entry name" value="DNA Cyclobutane Dipyrimidine Photolyase, subunit A, domain 3"/>
    <property type="match status" value="1"/>
</dbReference>
<dbReference type="Proteomes" id="UP000245765">
    <property type="component" value="Unassembled WGS sequence"/>
</dbReference>
<dbReference type="RefSeq" id="WP_109870842.1">
    <property type="nucleotide sequence ID" value="NZ_QGNA01000002.1"/>
</dbReference>
<dbReference type="GO" id="GO:0071949">
    <property type="term" value="F:FAD binding"/>
    <property type="evidence" value="ECO:0007669"/>
    <property type="project" value="TreeGrafter"/>
</dbReference>
<evidence type="ECO:0000256" key="3">
    <source>
        <dbReference type="PIRSR" id="PIRSR602081-1"/>
    </source>
</evidence>
<keyword evidence="6" id="KW-1185">Reference proteome</keyword>
<evidence type="ECO:0000259" key="4">
    <source>
        <dbReference type="Pfam" id="PF03441"/>
    </source>
</evidence>
<protein>
    <submittedName>
        <fullName evidence="5">Deoxyribodipyrimidine photolyase</fullName>
    </submittedName>
</protein>
<feature type="binding site" evidence="3">
    <location>
        <position position="28"/>
    </location>
    <ligand>
        <name>FAD</name>
        <dbReference type="ChEBI" id="CHEBI:57692"/>
    </ligand>
</feature>
<keyword evidence="5" id="KW-0456">Lyase</keyword>
<keyword evidence="1 3" id="KW-0285">Flavoprotein</keyword>
<dbReference type="GO" id="GO:0003904">
    <property type="term" value="F:deoxyribodipyrimidine photo-lyase activity"/>
    <property type="evidence" value="ECO:0007669"/>
    <property type="project" value="TreeGrafter"/>
</dbReference>
<reference evidence="6" key="1">
    <citation type="submission" date="2018-05" db="EMBL/GenBank/DDBJ databases">
        <authorList>
            <person name="Du Z."/>
            <person name="Wang X."/>
        </authorList>
    </citation>
    <scope>NUCLEOTIDE SEQUENCE [LARGE SCALE GENOMIC DNA]</scope>
    <source>
        <strain evidence="6">CQN31</strain>
    </source>
</reference>
<evidence type="ECO:0000256" key="1">
    <source>
        <dbReference type="ARBA" id="ARBA00022630"/>
    </source>
</evidence>
<dbReference type="InterPro" id="IPR002081">
    <property type="entry name" value="Cryptochrome/DNA_photolyase_1"/>
</dbReference>
<dbReference type="Pfam" id="PF03441">
    <property type="entry name" value="FAD_binding_7"/>
    <property type="match status" value="1"/>
</dbReference>
<gene>
    <name evidence="5" type="ORF">DFH01_11770</name>
</gene>
<sequence>MTTETFPADRAGALARLADFAPRMGGHYAAGRNTDPGPGTRRDVSRLSPAVRHRLVTEAELVGTALAEHGAAASEKFIQEVFWRSYWKGWLEQRPGIWHDYRRDLEQDSATVARSSALRDALERAEAGGTGIACFDAWAEELRESGWLHNHVRMWFASIWIFTLDLPWTLGADFFLRHLLDGDAASNTLSWRWVAGMQTRGKHYVARAENIRKHTLGRFDPAGALNENALPLAAPSPPAPRPLPRADALPSGPVALLLHEDDLHPDSLLRPGAPIAAIAGIAVPEARSPRGCAPLVADYARAALRDGLDRASRHFGAPAVMLEPADVAGWARGHGLPVVTPWAPFGWTATALEGLGVKLLRLRRDWDEACWPLATKGFFPFRENIPALIERLRPQPPMA</sequence>
<dbReference type="InterPro" id="IPR036134">
    <property type="entry name" value="Crypto/Photolyase_FAD-like_sf"/>
</dbReference>
<feature type="domain" description="Cryptochrome/DNA photolyase FAD-binding" evidence="4">
    <location>
        <begin position="77"/>
        <end position="224"/>
    </location>
</feature>
<dbReference type="EMBL" id="QGNA01000002">
    <property type="protein sequence ID" value="PWS37732.1"/>
    <property type="molecule type" value="Genomic_DNA"/>
</dbReference>
<dbReference type="PANTHER" id="PTHR11455:SF9">
    <property type="entry name" value="CRYPTOCHROME CIRCADIAN CLOCK 5 ISOFORM X1"/>
    <property type="match status" value="1"/>
</dbReference>
<dbReference type="GO" id="GO:0009416">
    <property type="term" value="P:response to light stimulus"/>
    <property type="evidence" value="ECO:0007669"/>
    <property type="project" value="TreeGrafter"/>
</dbReference>
<comment type="cofactor">
    <cofactor evidence="3">
        <name>FAD</name>
        <dbReference type="ChEBI" id="CHEBI:57692"/>
    </cofactor>
    <text evidence="3">Binds 1 FAD per subunit.</text>
</comment>
<dbReference type="SUPFAM" id="SSF48173">
    <property type="entry name" value="Cryptochrome/photolyase FAD-binding domain"/>
    <property type="match status" value="1"/>
</dbReference>
<dbReference type="OrthoDB" id="9772484at2"/>
<evidence type="ECO:0000313" key="6">
    <source>
        <dbReference type="Proteomes" id="UP000245765"/>
    </source>
</evidence>
<feature type="binding site" evidence="3">
    <location>
        <begin position="181"/>
        <end position="183"/>
    </location>
    <ligand>
        <name>FAD</name>
        <dbReference type="ChEBI" id="CHEBI:57692"/>
    </ligand>
</feature>
<evidence type="ECO:0000313" key="5">
    <source>
        <dbReference type="EMBL" id="PWS37732.1"/>
    </source>
</evidence>
<keyword evidence="2 3" id="KW-0274">FAD</keyword>
<dbReference type="AlphaFoldDB" id="A0A317FH81"/>